<evidence type="ECO:0000256" key="15">
    <source>
        <dbReference type="SAM" id="SignalP"/>
    </source>
</evidence>
<dbReference type="CDD" id="cd11304">
    <property type="entry name" value="Cadherin_repeat"/>
    <property type="match status" value="7"/>
</dbReference>
<keyword evidence="4 15" id="KW-0732">Signal</keyword>
<keyword evidence="7" id="KW-0130">Cell adhesion</keyword>
<feature type="domain" description="Cadherin" evidence="16">
    <location>
        <begin position="139"/>
        <end position="248"/>
    </location>
</feature>
<organism evidence="17 18">
    <name type="scientific">Mizuhopecten yessoensis</name>
    <name type="common">Japanese scallop</name>
    <name type="synonym">Patinopecten yessoensis</name>
    <dbReference type="NCBI Taxonomy" id="6573"/>
    <lineage>
        <taxon>Eukaryota</taxon>
        <taxon>Metazoa</taxon>
        <taxon>Spiralia</taxon>
        <taxon>Lophotrochozoa</taxon>
        <taxon>Mollusca</taxon>
        <taxon>Bivalvia</taxon>
        <taxon>Autobranchia</taxon>
        <taxon>Pteriomorphia</taxon>
        <taxon>Pectinida</taxon>
        <taxon>Pectinoidea</taxon>
        <taxon>Pectinidae</taxon>
        <taxon>Mizuhopecten</taxon>
    </lineage>
</organism>
<comment type="subcellular location">
    <subcellularLocation>
        <location evidence="1">Cell membrane</location>
        <topology evidence="1">Single-pass type I membrane protein</topology>
    </subcellularLocation>
</comment>
<name>A0A210PLE8_MIZYE</name>
<dbReference type="FunFam" id="2.60.40.60:FF:000007">
    <property type="entry name" value="Protocadherin alpha 2"/>
    <property type="match status" value="1"/>
</dbReference>
<dbReference type="InterPro" id="IPR015919">
    <property type="entry name" value="Cadherin-like_sf"/>
</dbReference>
<dbReference type="PRINTS" id="PR00205">
    <property type="entry name" value="CADHERIN"/>
</dbReference>
<evidence type="ECO:0000256" key="3">
    <source>
        <dbReference type="ARBA" id="ARBA00022692"/>
    </source>
</evidence>
<dbReference type="OrthoDB" id="6252479at2759"/>
<feature type="transmembrane region" description="Helical" evidence="14">
    <location>
        <begin position="791"/>
        <end position="815"/>
    </location>
</feature>
<feature type="region of interest" description="Disordered" evidence="13">
    <location>
        <begin position="895"/>
        <end position="918"/>
    </location>
</feature>
<feature type="domain" description="Cadherin" evidence="16">
    <location>
        <begin position="467"/>
        <end position="569"/>
    </location>
</feature>
<dbReference type="EMBL" id="NEDP02005592">
    <property type="protein sequence ID" value="OWF37305.1"/>
    <property type="molecule type" value="Genomic_DNA"/>
</dbReference>
<evidence type="ECO:0000256" key="4">
    <source>
        <dbReference type="ARBA" id="ARBA00022729"/>
    </source>
</evidence>
<dbReference type="FunFam" id="2.60.40.60:FF:000020">
    <property type="entry name" value="Dachsous cadherin-related 1b"/>
    <property type="match status" value="1"/>
</dbReference>
<dbReference type="InterPro" id="IPR050174">
    <property type="entry name" value="Protocadherin/Cadherin-CA"/>
</dbReference>
<dbReference type="SUPFAM" id="SSF49313">
    <property type="entry name" value="Cadherin-like"/>
    <property type="match status" value="7"/>
</dbReference>
<evidence type="ECO:0000256" key="8">
    <source>
        <dbReference type="ARBA" id="ARBA00022989"/>
    </source>
</evidence>
<reference evidence="17 18" key="1">
    <citation type="journal article" date="2017" name="Nat. Ecol. Evol.">
        <title>Scallop genome provides insights into evolution of bilaterian karyotype and development.</title>
        <authorList>
            <person name="Wang S."/>
            <person name="Zhang J."/>
            <person name="Jiao W."/>
            <person name="Li J."/>
            <person name="Xun X."/>
            <person name="Sun Y."/>
            <person name="Guo X."/>
            <person name="Huan P."/>
            <person name="Dong B."/>
            <person name="Zhang L."/>
            <person name="Hu X."/>
            <person name="Sun X."/>
            <person name="Wang J."/>
            <person name="Zhao C."/>
            <person name="Wang Y."/>
            <person name="Wang D."/>
            <person name="Huang X."/>
            <person name="Wang R."/>
            <person name="Lv J."/>
            <person name="Li Y."/>
            <person name="Zhang Z."/>
            <person name="Liu B."/>
            <person name="Lu W."/>
            <person name="Hui Y."/>
            <person name="Liang J."/>
            <person name="Zhou Z."/>
            <person name="Hou R."/>
            <person name="Li X."/>
            <person name="Liu Y."/>
            <person name="Li H."/>
            <person name="Ning X."/>
            <person name="Lin Y."/>
            <person name="Zhao L."/>
            <person name="Xing Q."/>
            <person name="Dou J."/>
            <person name="Li Y."/>
            <person name="Mao J."/>
            <person name="Guo H."/>
            <person name="Dou H."/>
            <person name="Li T."/>
            <person name="Mu C."/>
            <person name="Jiang W."/>
            <person name="Fu Q."/>
            <person name="Fu X."/>
            <person name="Miao Y."/>
            <person name="Liu J."/>
            <person name="Yu Q."/>
            <person name="Li R."/>
            <person name="Liao H."/>
            <person name="Li X."/>
            <person name="Kong Y."/>
            <person name="Jiang Z."/>
            <person name="Chourrout D."/>
            <person name="Li R."/>
            <person name="Bao Z."/>
        </authorList>
    </citation>
    <scope>NUCLEOTIDE SEQUENCE [LARGE SCALE GENOMIC DNA]</scope>
    <source>
        <strain evidence="17 18">PY_sf001</strain>
    </source>
</reference>
<feature type="region of interest" description="Disordered" evidence="13">
    <location>
        <begin position="948"/>
        <end position="1009"/>
    </location>
</feature>
<dbReference type="PROSITE" id="PS00232">
    <property type="entry name" value="CADHERIN_1"/>
    <property type="match status" value="3"/>
</dbReference>
<dbReference type="Pfam" id="PF00028">
    <property type="entry name" value="Cadherin"/>
    <property type="match status" value="6"/>
</dbReference>
<evidence type="ECO:0000256" key="10">
    <source>
        <dbReference type="ARBA" id="ARBA00023180"/>
    </source>
</evidence>
<keyword evidence="18" id="KW-1185">Reference proteome</keyword>
<dbReference type="FunFam" id="2.60.40.60:FF:000002">
    <property type="entry name" value="Protocadherin alpha 2"/>
    <property type="match status" value="1"/>
</dbReference>
<dbReference type="PROSITE" id="PS50268">
    <property type="entry name" value="CADHERIN_2"/>
    <property type="match status" value="7"/>
</dbReference>
<dbReference type="SMART" id="SM00112">
    <property type="entry name" value="CA"/>
    <property type="match status" value="7"/>
</dbReference>
<dbReference type="FunFam" id="2.60.40.60:FF:000005">
    <property type="entry name" value="Protocadherin 9"/>
    <property type="match status" value="1"/>
</dbReference>
<dbReference type="FunFam" id="2.60.40.60:FF:000004">
    <property type="entry name" value="Protocadherin 1 gamma 2"/>
    <property type="match status" value="1"/>
</dbReference>
<dbReference type="PANTHER" id="PTHR24028:SF146">
    <property type="entry name" value="CADHERIN 96CB, ISOFORM D-RELATED"/>
    <property type="match status" value="1"/>
</dbReference>
<dbReference type="Gene3D" id="2.60.40.60">
    <property type="entry name" value="Cadherins"/>
    <property type="match status" value="7"/>
</dbReference>
<evidence type="ECO:0000259" key="16">
    <source>
        <dbReference type="PROSITE" id="PS50268"/>
    </source>
</evidence>
<sequence>MAKDLCLIFLTVLFSVNHVETLSHTYTITEDLVGPVPLGNIAQDVNLSSQLSDSDDFSELRYSFLAQDHPHTFRFSIDEITSAITTNDKLDRDLICEFSPDSCELSLEVAAQSTIGVFFKKIQVTVVIEDLNDHAPSFDVGVFNLSISELSQIGREFTLDSAKDKDSKLYSVIKYSVVPASSPFTTKFTIDLVGNTDVKLKVTDELDREVNGHYQLKVIAEDGGSPPKTGVLNVNITIEDENDNSPTFTSPSYNVSVKEDIAIGTIILEMTANDLDVGKNGEVIYKISSNQPPEIQALFTMDLTSGRLGVAQTLMPAETYKLIVEAYDKGDQPSKAQVYVFVHVEDSGNNPPEIKLNLLYGGDQNVAKISEYANMGSPVAHVAVTDPDTGRNGIVTCSISNSEDYFQLQRLEVNEYKVIVHKPLDREIQARHDISVFCEDVGTPPLNSTRTFSAVVLDENDQYPQFSKPVYTVTFPENRNNGEVIVQVTASDLDEGDNARLTYVLDGDSKGYFNIDDTGRIYSNIAFDRETTPLFKFQVIASDHGDPPMSSTATIELNISDENDNPPEFTDTDYTAIVLENMPIDTSVTQVYASDRDADSNGYVTFALAPNSQVPFFVSPDGSIHTTKVLDREVISKYIFYVVATDHGMPPRQKSAEVTVNVGDRNDNTPVIIYPNISNDTVRVPYTARENTIIAVIQAHDFDLGPNQKLLFSVKERNDSDLFNVLSITGEVIIARQMQESHRARYFLQIVVMDQGTPYLSSVTKLSIVVTDKNATTAIPPTSDGVNKYNVAIVVTVVVVTLVLSATILVTIFIIRRLDRQKQKFSQGLVLDGVKLQTEKNLVKSSNITGKANPNLYSPQGERVGVGMYSYATEPALDRMSLSSNNTFQASHVSYDHMDSGSKEGTLQRCDTPQSDVHQSDLHRLASIRLHQALVQSHDKAYANQHAELPYNREAKKSTDDNSDTSGDTIPSDSGRGASDQEEVQSVTQSHTSENFRRQHPPTSRNFRNVEKFHRNIPETNHYMDMSGRKVNNVNNISSGIIPQRFQEELKHQLQPCYPFPRQQKLSFNSVGSELPSYGHFQRGLSVDETVDSIATGYDDDDTTTSGSYTIDNDDFPMEHHFEKVHDVFV</sequence>
<feature type="domain" description="Cadherin" evidence="16">
    <location>
        <begin position="20"/>
        <end position="138"/>
    </location>
</feature>
<evidence type="ECO:0000313" key="17">
    <source>
        <dbReference type="EMBL" id="OWF37305.1"/>
    </source>
</evidence>
<feature type="domain" description="Cadherin" evidence="16">
    <location>
        <begin position="369"/>
        <end position="466"/>
    </location>
</feature>
<feature type="chain" id="PRO_5012826497" description="Protocadherin-20" evidence="15">
    <location>
        <begin position="22"/>
        <end position="1130"/>
    </location>
</feature>
<feature type="compositionally biased region" description="Basic and acidic residues" evidence="13">
    <location>
        <begin position="951"/>
        <end position="960"/>
    </location>
</feature>
<dbReference type="PANTHER" id="PTHR24028">
    <property type="entry name" value="CADHERIN-87A"/>
    <property type="match status" value="1"/>
</dbReference>
<evidence type="ECO:0000256" key="1">
    <source>
        <dbReference type="ARBA" id="ARBA00004251"/>
    </source>
</evidence>
<dbReference type="GO" id="GO:0005886">
    <property type="term" value="C:plasma membrane"/>
    <property type="evidence" value="ECO:0007669"/>
    <property type="project" value="UniProtKB-SubCell"/>
</dbReference>
<dbReference type="InterPro" id="IPR002126">
    <property type="entry name" value="Cadherin-like_dom"/>
</dbReference>
<evidence type="ECO:0000256" key="2">
    <source>
        <dbReference type="ARBA" id="ARBA00022475"/>
    </source>
</evidence>
<evidence type="ECO:0000256" key="9">
    <source>
        <dbReference type="ARBA" id="ARBA00023136"/>
    </source>
</evidence>
<dbReference type="GO" id="GO:0007156">
    <property type="term" value="P:homophilic cell adhesion via plasma membrane adhesion molecules"/>
    <property type="evidence" value="ECO:0007669"/>
    <property type="project" value="InterPro"/>
</dbReference>
<evidence type="ECO:0000256" key="12">
    <source>
        <dbReference type="PROSITE-ProRule" id="PRU00043"/>
    </source>
</evidence>
<keyword evidence="3 14" id="KW-0812">Transmembrane</keyword>
<feature type="signal peptide" evidence="15">
    <location>
        <begin position="1"/>
        <end position="21"/>
    </location>
</feature>
<keyword evidence="9 14" id="KW-0472">Membrane</keyword>
<comment type="caution">
    <text evidence="17">The sequence shown here is derived from an EMBL/GenBank/DDBJ whole genome shotgun (WGS) entry which is preliminary data.</text>
</comment>
<evidence type="ECO:0000313" key="18">
    <source>
        <dbReference type="Proteomes" id="UP000242188"/>
    </source>
</evidence>
<feature type="compositionally biased region" description="Polar residues" evidence="13">
    <location>
        <begin position="903"/>
        <end position="917"/>
    </location>
</feature>
<dbReference type="FunFam" id="2.60.40.60:FF:000092">
    <property type="entry name" value="Protocadherin 8"/>
    <property type="match status" value="1"/>
</dbReference>
<evidence type="ECO:0000256" key="11">
    <source>
        <dbReference type="ARBA" id="ARBA00072296"/>
    </source>
</evidence>
<feature type="compositionally biased region" description="Polar residues" evidence="13">
    <location>
        <begin position="984"/>
        <end position="993"/>
    </location>
</feature>
<keyword evidence="10" id="KW-0325">Glycoprotein</keyword>
<keyword evidence="8 14" id="KW-1133">Transmembrane helix</keyword>
<dbReference type="InterPro" id="IPR020894">
    <property type="entry name" value="Cadherin_CS"/>
</dbReference>
<evidence type="ECO:0000256" key="13">
    <source>
        <dbReference type="SAM" id="MobiDB-lite"/>
    </source>
</evidence>
<proteinExistence type="predicted"/>
<dbReference type="GO" id="GO:0005509">
    <property type="term" value="F:calcium ion binding"/>
    <property type="evidence" value="ECO:0007669"/>
    <property type="project" value="UniProtKB-UniRule"/>
</dbReference>
<evidence type="ECO:0000256" key="5">
    <source>
        <dbReference type="ARBA" id="ARBA00022737"/>
    </source>
</evidence>
<keyword evidence="6 12" id="KW-0106">Calcium</keyword>
<dbReference type="AlphaFoldDB" id="A0A210PLE8"/>
<evidence type="ECO:0000256" key="14">
    <source>
        <dbReference type="SAM" id="Phobius"/>
    </source>
</evidence>
<gene>
    <name evidence="17" type="ORF">KP79_PYT12671</name>
</gene>
<feature type="domain" description="Cadherin" evidence="16">
    <location>
        <begin position="249"/>
        <end position="354"/>
    </location>
</feature>
<protein>
    <recommendedName>
        <fullName evidence="11">Protocadherin-20</fullName>
    </recommendedName>
</protein>
<accession>A0A210PLE8</accession>
<evidence type="ECO:0000256" key="7">
    <source>
        <dbReference type="ARBA" id="ARBA00022889"/>
    </source>
</evidence>
<keyword evidence="2" id="KW-1003">Cell membrane</keyword>
<evidence type="ECO:0000256" key="6">
    <source>
        <dbReference type="ARBA" id="ARBA00022837"/>
    </source>
</evidence>
<keyword evidence="5" id="KW-0677">Repeat</keyword>
<feature type="domain" description="Cadherin" evidence="16">
    <location>
        <begin position="570"/>
        <end position="672"/>
    </location>
</feature>
<dbReference type="Proteomes" id="UP000242188">
    <property type="component" value="Unassembled WGS sequence"/>
</dbReference>
<feature type="domain" description="Cadherin" evidence="16">
    <location>
        <begin position="676"/>
        <end position="783"/>
    </location>
</feature>